<dbReference type="GO" id="GO:0004553">
    <property type="term" value="F:hydrolase activity, hydrolyzing O-glycosyl compounds"/>
    <property type="evidence" value="ECO:0007669"/>
    <property type="project" value="InterPro"/>
</dbReference>
<dbReference type="SUPFAM" id="SSF81296">
    <property type="entry name" value="E set domains"/>
    <property type="match status" value="1"/>
</dbReference>
<sequence length="523" mass="57147">MLKLRSTLLPLSAALFSAGAMSHGYISAYDGGVAAGRAALCKAATADTGEQNANCGQVQWEPQSVEGPEGFPEFGPEDGKLASAGLIQFSPLDEQTASRWVKRPITAGMNDFEWTFTANHVTRSWKYYITKPDWNVNQPLSRNQLDLTPFCVVEGNMQKPPKQVLHACDVPVREGYHVILAVWDVGDTAAAFYNAIDVQFDGDQPVLPEWSVAGQIFPGMNLAKGDKVFTRVFDNEGERPELTTRLEINSEKAGIANNWSHDLAAKINDSNNDAIKAGQPDGKGKFVPVYGANPIYLNADSGLARVEVGYEIASPEPDYNITIEGLKNEYMIGSKPVMLDLAVTASGDLTVEMTVYNHAQEALANERLALKDGATAYVDMVLKNPTAGHHMLVSRLKDKDGNLVDQQLLDFHLIEQSDQCGSDPDAVNFPVWNTASIYTGGDKVSYNGLVWQANYWVTGAEPDNSDAWSLVSNMPVPWTQGKAYNGGEQVIFDGELYQAKWWVNSSPASSPEAWEHKGAFVCE</sequence>
<dbReference type="CDD" id="cd12204">
    <property type="entry name" value="CBD_like"/>
    <property type="match status" value="1"/>
</dbReference>
<dbReference type="GO" id="GO:0005975">
    <property type="term" value="P:carbohydrate metabolic process"/>
    <property type="evidence" value="ECO:0007669"/>
    <property type="project" value="InterPro"/>
</dbReference>
<feature type="signal peptide" evidence="6">
    <location>
        <begin position="1"/>
        <end position="22"/>
    </location>
</feature>
<dbReference type="FunFam" id="2.70.50.50:FF:000001">
    <property type="entry name" value="Chitin-binding protein"/>
    <property type="match status" value="1"/>
</dbReference>
<dbReference type="SMART" id="SM00495">
    <property type="entry name" value="ChtBD3"/>
    <property type="match status" value="2"/>
</dbReference>
<evidence type="ECO:0000256" key="2">
    <source>
        <dbReference type="ARBA" id="ARBA00022525"/>
    </source>
</evidence>
<dbReference type="Pfam" id="PF18416">
    <property type="entry name" value="GbpA_2"/>
    <property type="match status" value="1"/>
</dbReference>
<evidence type="ECO:0000313" key="8">
    <source>
        <dbReference type="EMBL" id="SFO68821.1"/>
    </source>
</evidence>
<dbReference type="Pfam" id="PF03067">
    <property type="entry name" value="LPMO_10"/>
    <property type="match status" value="1"/>
</dbReference>
<dbReference type="SUPFAM" id="SSF51055">
    <property type="entry name" value="Carbohydrate binding domain"/>
    <property type="match status" value="2"/>
</dbReference>
<dbReference type="Gene3D" id="2.70.50.50">
    <property type="entry name" value="chitin-binding protein cbp21"/>
    <property type="match status" value="1"/>
</dbReference>
<feature type="chain" id="PRO_5010371404" evidence="6">
    <location>
        <begin position="23"/>
        <end position="523"/>
    </location>
</feature>
<dbReference type="OrthoDB" id="3675244at2"/>
<dbReference type="Pfam" id="PF21868">
    <property type="entry name" value="GbpA_D3"/>
    <property type="match status" value="1"/>
</dbReference>
<keyword evidence="5" id="KW-0378">Hydrolase</keyword>
<keyword evidence="4 6" id="KW-0732">Signal</keyword>
<evidence type="ECO:0000256" key="3">
    <source>
        <dbReference type="ARBA" id="ARBA00022669"/>
    </source>
</evidence>
<dbReference type="GO" id="GO:0005576">
    <property type="term" value="C:extracellular region"/>
    <property type="evidence" value="ECO:0007669"/>
    <property type="project" value="UniProtKB-SubCell"/>
</dbReference>
<dbReference type="CDD" id="cd12215">
    <property type="entry name" value="ChiC_BD"/>
    <property type="match status" value="1"/>
</dbReference>
<evidence type="ECO:0000256" key="4">
    <source>
        <dbReference type="ARBA" id="ARBA00022729"/>
    </source>
</evidence>
<proteinExistence type="predicted"/>
<dbReference type="InterPro" id="IPR054063">
    <property type="entry name" value="GbpA_D3"/>
</dbReference>
<organism evidence="8 9">
    <name type="scientific">Enterovibrio norvegicus DSM 15893</name>
    <dbReference type="NCBI Taxonomy" id="1121869"/>
    <lineage>
        <taxon>Bacteria</taxon>
        <taxon>Pseudomonadati</taxon>
        <taxon>Pseudomonadota</taxon>
        <taxon>Gammaproteobacteria</taxon>
        <taxon>Vibrionales</taxon>
        <taxon>Vibrionaceae</taxon>
        <taxon>Enterovibrio</taxon>
    </lineage>
</organism>
<evidence type="ECO:0000313" key="9">
    <source>
        <dbReference type="Proteomes" id="UP000182692"/>
    </source>
</evidence>
<dbReference type="AlphaFoldDB" id="A0A1I5J8W6"/>
<dbReference type="InterPro" id="IPR051024">
    <property type="entry name" value="GlcNAc_Chitin_IntDeg"/>
</dbReference>
<dbReference type="CDD" id="cd21177">
    <property type="entry name" value="LPMO_AA10"/>
    <property type="match status" value="1"/>
</dbReference>
<gene>
    <name evidence="8" type="ORF">SAMN03084138_00022</name>
</gene>
<dbReference type="Pfam" id="PF02839">
    <property type="entry name" value="CBM_5_12"/>
    <property type="match status" value="2"/>
</dbReference>
<evidence type="ECO:0000256" key="6">
    <source>
        <dbReference type="SAM" id="SignalP"/>
    </source>
</evidence>
<dbReference type="GeneID" id="35873735"/>
<keyword evidence="3" id="KW-0147">Chitin-binding</keyword>
<dbReference type="Gene3D" id="3.30.70.2150">
    <property type="match status" value="1"/>
</dbReference>
<keyword evidence="2" id="KW-0964">Secreted</keyword>
<dbReference type="InterPro" id="IPR036573">
    <property type="entry name" value="CBM_sf_5/12"/>
</dbReference>
<dbReference type="RefSeq" id="WP_074924779.1">
    <property type="nucleotide sequence ID" value="NZ_FOWR01000001.1"/>
</dbReference>
<dbReference type="PANTHER" id="PTHR34823">
    <property type="entry name" value="GLCNAC-BINDING PROTEIN A"/>
    <property type="match status" value="1"/>
</dbReference>
<name>A0A1I5J8W6_9GAMM</name>
<reference evidence="8 9" key="1">
    <citation type="submission" date="2016-10" db="EMBL/GenBank/DDBJ databases">
        <authorList>
            <person name="de Groot N.N."/>
        </authorList>
    </citation>
    <scope>NUCLEOTIDE SEQUENCE [LARGE SCALE GENOMIC DNA]</scope>
    <source>
        <strain evidence="8 9">DSM 15893</strain>
    </source>
</reference>
<evidence type="ECO:0000256" key="5">
    <source>
        <dbReference type="ARBA" id="ARBA00022801"/>
    </source>
</evidence>
<dbReference type="EMBL" id="FOWR01000001">
    <property type="protein sequence ID" value="SFO68821.1"/>
    <property type="molecule type" value="Genomic_DNA"/>
</dbReference>
<dbReference type="Gene3D" id="2.10.10.20">
    <property type="entry name" value="Carbohydrate-binding module superfamily 5/12"/>
    <property type="match status" value="2"/>
</dbReference>
<dbReference type="GO" id="GO:0008061">
    <property type="term" value="F:chitin binding"/>
    <property type="evidence" value="ECO:0007669"/>
    <property type="project" value="UniProtKB-KW"/>
</dbReference>
<dbReference type="GO" id="GO:0030246">
    <property type="term" value="F:carbohydrate binding"/>
    <property type="evidence" value="ECO:0007669"/>
    <property type="project" value="InterPro"/>
</dbReference>
<evidence type="ECO:0000259" key="7">
    <source>
        <dbReference type="SMART" id="SM00495"/>
    </source>
</evidence>
<feature type="domain" description="Chitin-binding type-3" evidence="7">
    <location>
        <begin position="429"/>
        <end position="471"/>
    </location>
</feature>
<dbReference type="InterPro" id="IPR041029">
    <property type="entry name" value="GbpA_2"/>
</dbReference>
<feature type="domain" description="Chitin-binding type-3" evidence="7">
    <location>
        <begin position="475"/>
        <end position="517"/>
    </location>
</feature>
<dbReference type="InterPro" id="IPR014756">
    <property type="entry name" value="Ig_E-set"/>
</dbReference>
<evidence type="ECO:0000256" key="1">
    <source>
        <dbReference type="ARBA" id="ARBA00004613"/>
    </source>
</evidence>
<dbReference type="Proteomes" id="UP000182692">
    <property type="component" value="Unassembled WGS sequence"/>
</dbReference>
<dbReference type="STRING" id="1121869.SAMN03084138_00022"/>
<dbReference type="InterPro" id="IPR003610">
    <property type="entry name" value="CBM5/12"/>
</dbReference>
<dbReference type="PANTHER" id="PTHR34823:SF1">
    <property type="entry name" value="CHITIN-BINDING TYPE-4 DOMAIN-CONTAINING PROTEIN"/>
    <property type="match status" value="1"/>
</dbReference>
<protein>
    <submittedName>
        <fullName evidence="8">Chitin-binding protein</fullName>
    </submittedName>
</protein>
<comment type="subcellular location">
    <subcellularLocation>
        <location evidence="1">Secreted</location>
    </subcellularLocation>
</comment>
<dbReference type="Gene3D" id="2.60.40.2550">
    <property type="match status" value="1"/>
</dbReference>
<accession>A0A1I5J8W6</accession>
<dbReference type="NCBIfam" id="NF009690">
    <property type="entry name" value="PRK13211.1"/>
    <property type="match status" value="1"/>
</dbReference>
<dbReference type="InterPro" id="IPR004302">
    <property type="entry name" value="Cellulose/chitin-bd_N"/>
</dbReference>